<reference evidence="1" key="1">
    <citation type="submission" date="2015-11" db="EMBL/GenBank/DDBJ databases">
        <title>De novo transcriptome assembly of four potential Pierce s Disease insect vectors from Arizona vineyards.</title>
        <authorList>
            <person name="Tassone E.E."/>
        </authorList>
    </citation>
    <scope>NUCLEOTIDE SEQUENCE</scope>
</reference>
<dbReference type="AlphaFoldDB" id="A0A1B6LN74"/>
<dbReference type="EMBL" id="GEBQ01014802">
    <property type="protein sequence ID" value="JAT25175.1"/>
    <property type="molecule type" value="Transcribed_RNA"/>
</dbReference>
<name>A0A1B6LN74_9HEMI</name>
<gene>
    <name evidence="1" type="ORF">g.47174</name>
</gene>
<evidence type="ECO:0000313" key="1">
    <source>
        <dbReference type="EMBL" id="JAT25175.1"/>
    </source>
</evidence>
<organism evidence="1">
    <name type="scientific">Graphocephala atropunctata</name>
    <dbReference type="NCBI Taxonomy" id="36148"/>
    <lineage>
        <taxon>Eukaryota</taxon>
        <taxon>Metazoa</taxon>
        <taxon>Ecdysozoa</taxon>
        <taxon>Arthropoda</taxon>
        <taxon>Hexapoda</taxon>
        <taxon>Insecta</taxon>
        <taxon>Pterygota</taxon>
        <taxon>Neoptera</taxon>
        <taxon>Paraneoptera</taxon>
        <taxon>Hemiptera</taxon>
        <taxon>Auchenorrhyncha</taxon>
        <taxon>Membracoidea</taxon>
        <taxon>Cicadellidae</taxon>
        <taxon>Cicadellinae</taxon>
        <taxon>Cicadellini</taxon>
        <taxon>Graphocephala</taxon>
    </lineage>
</organism>
<feature type="non-terminal residue" evidence="1">
    <location>
        <position position="194"/>
    </location>
</feature>
<sequence length="194" mass="21707">KPKERIASPTVSELEVAEHTEHTLHQTLGELKYEKPVLSKAISQHTTFESVVQTETIVRESEGQFDVNLKPDKRKASMSYEVGQSVTISEITLGEAESDYVGQLKPKERIASPTVSELEVAEHTEHTLHQTLGELKYEKPVLSKAISQHTTFESVVQTETIVRESEGQFDVNLKPDKRKASMSYEVGQSVTISE</sequence>
<proteinExistence type="predicted"/>
<accession>A0A1B6LN74</accession>
<protein>
    <submittedName>
        <fullName evidence="1">Uncharacterized protein</fullName>
    </submittedName>
</protein>
<feature type="non-terminal residue" evidence="1">
    <location>
        <position position="1"/>
    </location>
</feature>